<dbReference type="InterPro" id="IPR036346">
    <property type="entry name" value="GTP-bd_prot_GTP1/OBG_C_sf"/>
</dbReference>
<evidence type="ECO:0000256" key="3">
    <source>
        <dbReference type="ARBA" id="ARBA00022490"/>
    </source>
</evidence>
<dbReference type="InterPro" id="IPR014100">
    <property type="entry name" value="GTP-bd_Obg/CgtA"/>
</dbReference>
<dbReference type="NCBIfam" id="TIGR02729">
    <property type="entry name" value="Obg_CgtA"/>
    <property type="match status" value="1"/>
</dbReference>
<keyword evidence="7 9" id="KW-0460">Magnesium</keyword>
<evidence type="ECO:0000313" key="15">
    <source>
        <dbReference type="Proteomes" id="UP001154312"/>
    </source>
</evidence>
<dbReference type="PROSITE" id="PS51881">
    <property type="entry name" value="OCT"/>
    <property type="match status" value="1"/>
</dbReference>
<dbReference type="Gene3D" id="3.30.300.350">
    <property type="entry name" value="GTP-binding protein OBG, C-terminal domain"/>
    <property type="match status" value="1"/>
</dbReference>
<dbReference type="InterPro" id="IPR045086">
    <property type="entry name" value="OBG_GTPase"/>
</dbReference>
<comment type="subcellular location">
    <subcellularLocation>
        <location evidence="9">Cytoplasm</location>
    </subcellularLocation>
</comment>
<name>A0A9X4H5Q7_9FIRM</name>
<evidence type="ECO:0000256" key="6">
    <source>
        <dbReference type="ARBA" id="ARBA00022801"/>
    </source>
</evidence>
<proteinExistence type="inferred from homology"/>
<dbReference type="Pfam" id="PF09269">
    <property type="entry name" value="DUF1967"/>
    <property type="match status" value="1"/>
</dbReference>
<dbReference type="PANTHER" id="PTHR11702">
    <property type="entry name" value="DEVELOPMENTALLY REGULATED GTP-BINDING PROTEIN-RELATED"/>
    <property type="match status" value="1"/>
</dbReference>
<dbReference type="GO" id="GO:0000287">
    <property type="term" value="F:magnesium ion binding"/>
    <property type="evidence" value="ECO:0007669"/>
    <property type="project" value="InterPro"/>
</dbReference>
<evidence type="ECO:0000256" key="10">
    <source>
        <dbReference type="SAM" id="MobiDB-lite"/>
    </source>
</evidence>
<keyword evidence="8 9" id="KW-0342">GTP-binding</keyword>
<dbReference type="InterPro" id="IPR027417">
    <property type="entry name" value="P-loop_NTPase"/>
</dbReference>
<comment type="function">
    <text evidence="9">An essential GTPase which binds GTP, GDP and possibly (p)ppGpp with moderate affinity, with high nucleotide exchange rates and a fairly low GTP hydrolysis rate. Plays a role in control of the cell cycle, stress response, ribosome biogenesis and in those bacteria that undergo differentiation, in morphogenesis control.</text>
</comment>
<sequence length="422" mass="46088">MFYDKAKIFVKGGDGGNGCVAMRREKYVPEGGPWGGDGGRGGDVVLRADEGLRTLVDFRYKRHYKSERGRHGEGKNRHGGSGDDLIIRVPVGTVIRDAETGEFIADLTENGQEVVAARGGRGGRGNVHFANPHNKAPKMAEKGEPGEERWLDLELKLLADVGLVGFPNAGKSTIISRVSAAKPKIADYPFTTITPNLGVVRLEDGRSFVVADIPGLIEGAHCGTGLGHEFLRHVERTRLLVHVLDVAGGDGRDPVDDLRVTNRELSLYNPAIGEKPQVIAANKMDLDGAPENLSRVKDIYGDQYDIFPISAVTGSGLDALIYRVADLLEELPLEPPPVVEPLYNVTHVAQPRFTIDREDNCFIVGGREVQRHVAMTDLNNEESVERLQRIMQRMGIDHALKNAGAKEGDTIKIGGFEFEYVD</sequence>
<evidence type="ECO:0000256" key="7">
    <source>
        <dbReference type="ARBA" id="ARBA00022842"/>
    </source>
</evidence>
<protein>
    <recommendedName>
        <fullName evidence="9">GTPase Obg</fullName>
        <ecNumber evidence="9">3.6.5.-</ecNumber>
    </recommendedName>
    <alternativeName>
        <fullName evidence="9">GTP-binding protein Obg</fullName>
    </alternativeName>
</protein>
<feature type="binding site" evidence="9">
    <location>
        <begin position="310"/>
        <end position="312"/>
    </location>
    <ligand>
        <name>GTP</name>
        <dbReference type="ChEBI" id="CHEBI:37565"/>
    </ligand>
</feature>
<keyword evidence="5 9" id="KW-0547">Nucleotide-binding</keyword>
<evidence type="ECO:0000256" key="2">
    <source>
        <dbReference type="ARBA" id="ARBA00007699"/>
    </source>
</evidence>
<comment type="caution">
    <text evidence="14">The sequence shown here is derived from an EMBL/GenBank/DDBJ whole genome shotgun (WGS) entry which is preliminary data.</text>
</comment>
<dbReference type="InterPro" id="IPR006073">
    <property type="entry name" value="GTP-bd"/>
</dbReference>
<gene>
    <name evidence="14" type="primary">obgE</name>
    <name evidence="9" type="synonym">obg</name>
    <name evidence="14" type="ORF">L7E55_08105</name>
</gene>
<dbReference type="SUPFAM" id="SSF102741">
    <property type="entry name" value="Obg GTP-binding protein C-terminal domain"/>
    <property type="match status" value="1"/>
</dbReference>
<keyword evidence="4 9" id="KW-0479">Metal-binding</keyword>
<dbReference type="RefSeq" id="WP_277443623.1">
    <property type="nucleotide sequence ID" value="NZ_JAKOAV010000012.1"/>
</dbReference>
<keyword evidence="6 9" id="KW-0378">Hydrolase</keyword>
<dbReference type="NCBIfam" id="NF008955">
    <property type="entry name" value="PRK12297.1"/>
    <property type="match status" value="1"/>
</dbReference>
<reference evidence="14" key="1">
    <citation type="submission" date="2022-02" db="EMBL/GenBank/DDBJ databases">
        <authorList>
            <person name="Leng L."/>
        </authorList>
    </citation>
    <scope>NUCLEOTIDE SEQUENCE</scope>
    <source>
        <strain evidence="14">JI</strain>
    </source>
</reference>
<dbReference type="GO" id="GO:0005737">
    <property type="term" value="C:cytoplasm"/>
    <property type="evidence" value="ECO:0007669"/>
    <property type="project" value="UniProtKB-SubCell"/>
</dbReference>
<dbReference type="GO" id="GO:0042254">
    <property type="term" value="P:ribosome biogenesis"/>
    <property type="evidence" value="ECO:0007669"/>
    <property type="project" value="UniProtKB-UniRule"/>
</dbReference>
<dbReference type="PROSITE" id="PS51883">
    <property type="entry name" value="OBG"/>
    <property type="match status" value="1"/>
</dbReference>
<dbReference type="Gene3D" id="3.40.50.300">
    <property type="entry name" value="P-loop containing nucleotide triphosphate hydrolases"/>
    <property type="match status" value="1"/>
</dbReference>
<comment type="similarity">
    <text evidence="2 9">Belongs to the TRAFAC class OBG-HflX-like GTPase superfamily. OBG GTPase family.</text>
</comment>
<organism evidence="14 15">
    <name type="scientific">Pelotomaculum isophthalicicum JI</name>
    <dbReference type="NCBI Taxonomy" id="947010"/>
    <lineage>
        <taxon>Bacteria</taxon>
        <taxon>Bacillati</taxon>
        <taxon>Bacillota</taxon>
        <taxon>Clostridia</taxon>
        <taxon>Eubacteriales</taxon>
        <taxon>Desulfotomaculaceae</taxon>
        <taxon>Pelotomaculum</taxon>
    </lineage>
</organism>
<dbReference type="PROSITE" id="PS51710">
    <property type="entry name" value="G_OBG"/>
    <property type="match status" value="1"/>
</dbReference>
<evidence type="ECO:0000313" key="14">
    <source>
        <dbReference type="EMBL" id="MDF9408318.1"/>
    </source>
</evidence>
<dbReference type="AlphaFoldDB" id="A0A9X4H5Q7"/>
<dbReference type="HAMAP" id="MF_01454">
    <property type="entry name" value="GTPase_Obg"/>
    <property type="match status" value="1"/>
</dbReference>
<evidence type="ECO:0000256" key="4">
    <source>
        <dbReference type="ARBA" id="ARBA00022723"/>
    </source>
</evidence>
<evidence type="ECO:0000259" key="13">
    <source>
        <dbReference type="PROSITE" id="PS51883"/>
    </source>
</evidence>
<feature type="binding site" evidence="9">
    <location>
        <position position="192"/>
    </location>
    <ligand>
        <name>Mg(2+)</name>
        <dbReference type="ChEBI" id="CHEBI:18420"/>
    </ligand>
</feature>
<dbReference type="GO" id="GO:0005525">
    <property type="term" value="F:GTP binding"/>
    <property type="evidence" value="ECO:0007669"/>
    <property type="project" value="UniProtKB-UniRule"/>
</dbReference>
<evidence type="ECO:0000259" key="12">
    <source>
        <dbReference type="PROSITE" id="PS51881"/>
    </source>
</evidence>
<dbReference type="FunFam" id="2.70.210.12:FF:000001">
    <property type="entry name" value="GTPase Obg"/>
    <property type="match status" value="1"/>
</dbReference>
<dbReference type="NCBIfam" id="NF008956">
    <property type="entry name" value="PRK12299.1"/>
    <property type="match status" value="1"/>
</dbReference>
<dbReference type="InterPro" id="IPR015349">
    <property type="entry name" value="OCT_dom"/>
</dbReference>
<evidence type="ECO:0000259" key="11">
    <source>
        <dbReference type="PROSITE" id="PS51710"/>
    </source>
</evidence>
<accession>A0A9X4H5Q7</accession>
<dbReference type="InterPro" id="IPR006169">
    <property type="entry name" value="GTP1_OBG_dom"/>
</dbReference>
<evidence type="ECO:0000256" key="5">
    <source>
        <dbReference type="ARBA" id="ARBA00022741"/>
    </source>
</evidence>
<dbReference type="NCBIfam" id="TIGR03595">
    <property type="entry name" value="Obg_CgtA_exten"/>
    <property type="match status" value="1"/>
</dbReference>
<feature type="domain" description="Obg" evidence="13">
    <location>
        <begin position="1"/>
        <end position="158"/>
    </location>
</feature>
<dbReference type="InterPro" id="IPR031167">
    <property type="entry name" value="G_OBG"/>
</dbReference>
<comment type="cofactor">
    <cofactor evidence="1 9">
        <name>Mg(2+)</name>
        <dbReference type="ChEBI" id="CHEBI:18420"/>
    </cofactor>
</comment>
<feature type="binding site" evidence="9">
    <location>
        <begin position="212"/>
        <end position="215"/>
    </location>
    <ligand>
        <name>GTP</name>
        <dbReference type="ChEBI" id="CHEBI:37565"/>
    </ligand>
</feature>
<comment type="subunit">
    <text evidence="9">Monomer.</text>
</comment>
<feature type="binding site" evidence="9">
    <location>
        <begin position="282"/>
        <end position="285"/>
    </location>
    <ligand>
        <name>GTP</name>
        <dbReference type="ChEBI" id="CHEBI:37565"/>
    </ligand>
</feature>
<keyword evidence="15" id="KW-1185">Reference proteome</keyword>
<dbReference type="Pfam" id="PF01018">
    <property type="entry name" value="GTP1_OBG"/>
    <property type="match status" value="1"/>
</dbReference>
<feature type="binding site" evidence="9">
    <location>
        <begin position="165"/>
        <end position="172"/>
    </location>
    <ligand>
        <name>GTP</name>
        <dbReference type="ChEBI" id="CHEBI:37565"/>
    </ligand>
</feature>
<dbReference type="PANTHER" id="PTHR11702:SF31">
    <property type="entry name" value="MITOCHONDRIAL RIBOSOME-ASSOCIATED GTPASE 2"/>
    <property type="match status" value="1"/>
</dbReference>
<dbReference type="EMBL" id="JAKOAV010000012">
    <property type="protein sequence ID" value="MDF9408318.1"/>
    <property type="molecule type" value="Genomic_DNA"/>
</dbReference>
<evidence type="ECO:0000256" key="8">
    <source>
        <dbReference type="ARBA" id="ARBA00023134"/>
    </source>
</evidence>
<dbReference type="Gene3D" id="2.70.210.12">
    <property type="entry name" value="GTP1/OBG domain"/>
    <property type="match status" value="1"/>
</dbReference>
<feature type="domain" description="OCT" evidence="12">
    <location>
        <begin position="345"/>
        <end position="422"/>
    </location>
</feature>
<dbReference type="SUPFAM" id="SSF82051">
    <property type="entry name" value="Obg GTP-binding protein N-terminal domain"/>
    <property type="match status" value="1"/>
</dbReference>
<feature type="domain" description="OBG-type G" evidence="11">
    <location>
        <begin position="159"/>
        <end position="329"/>
    </location>
</feature>
<feature type="binding site" evidence="9">
    <location>
        <begin position="190"/>
        <end position="194"/>
    </location>
    <ligand>
        <name>GTP</name>
        <dbReference type="ChEBI" id="CHEBI:37565"/>
    </ligand>
</feature>
<dbReference type="InterPro" id="IPR036726">
    <property type="entry name" value="GTP1_OBG_dom_sf"/>
</dbReference>
<dbReference type="Proteomes" id="UP001154312">
    <property type="component" value="Unassembled WGS sequence"/>
</dbReference>
<dbReference type="Pfam" id="PF01926">
    <property type="entry name" value="MMR_HSR1"/>
    <property type="match status" value="1"/>
</dbReference>
<dbReference type="SUPFAM" id="SSF52540">
    <property type="entry name" value="P-loop containing nucleoside triphosphate hydrolases"/>
    <property type="match status" value="1"/>
</dbReference>
<feature type="region of interest" description="Disordered" evidence="10">
    <location>
        <begin position="119"/>
        <end position="142"/>
    </location>
</feature>
<dbReference type="InterPro" id="IPR006074">
    <property type="entry name" value="GTP1-OBG_CS"/>
</dbReference>
<evidence type="ECO:0000256" key="1">
    <source>
        <dbReference type="ARBA" id="ARBA00001946"/>
    </source>
</evidence>
<dbReference type="PRINTS" id="PR00326">
    <property type="entry name" value="GTP1OBG"/>
</dbReference>
<dbReference type="CDD" id="cd01898">
    <property type="entry name" value="Obg"/>
    <property type="match status" value="1"/>
</dbReference>
<feature type="binding site" evidence="9">
    <location>
        <position position="172"/>
    </location>
    <ligand>
        <name>Mg(2+)</name>
        <dbReference type="ChEBI" id="CHEBI:18420"/>
    </ligand>
</feature>
<dbReference type="EC" id="3.6.5.-" evidence="9"/>
<keyword evidence="3 9" id="KW-0963">Cytoplasm</keyword>
<evidence type="ECO:0000256" key="9">
    <source>
        <dbReference type="HAMAP-Rule" id="MF_01454"/>
    </source>
</evidence>
<dbReference type="NCBIfam" id="NF008954">
    <property type="entry name" value="PRK12296.1"/>
    <property type="match status" value="1"/>
</dbReference>
<dbReference type="GO" id="GO:0003924">
    <property type="term" value="F:GTPase activity"/>
    <property type="evidence" value="ECO:0007669"/>
    <property type="project" value="UniProtKB-UniRule"/>
</dbReference>
<dbReference type="PROSITE" id="PS00905">
    <property type="entry name" value="GTP1_OBG"/>
    <property type="match status" value="1"/>
</dbReference>